<dbReference type="Proteomes" id="UP000254230">
    <property type="component" value="Unassembled WGS sequence"/>
</dbReference>
<protein>
    <submittedName>
        <fullName evidence="3">Uncharacterized protein</fullName>
    </submittedName>
</protein>
<accession>A0A378KYA4</accession>
<keyword evidence="1" id="KW-0812">Transmembrane</keyword>
<organism evidence="3 5">
    <name type="scientific">Legionella quateirensis</name>
    <dbReference type="NCBI Taxonomy" id="45072"/>
    <lineage>
        <taxon>Bacteria</taxon>
        <taxon>Pseudomonadati</taxon>
        <taxon>Pseudomonadota</taxon>
        <taxon>Gammaproteobacteria</taxon>
        <taxon>Legionellales</taxon>
        <taxon>Legionellaceae</taxon>
        <taxon>Legionella</taxon>
    </lineage>
</organism>
<dbReference type="AlphaFoldDB" id="A0A378KYA4"/>
<dbReference type="Proteomes" id="UP000054639">
    <property type="component" value="Unassembled WGS sequence"/>
</dbReference>
<evidence type="ECO:0000256" key="1">
    <source>
        <dbReference type="SAM" id="Phobius"/>
    </source>
</evidence>
<dbReference type="EMBL" id="LNYR01000006">
    <property type="protein sequence ID" value="KTD52731.1"/>
    <property type="molecule type" value="Genomic_DNA"/>
</dbReference>
<proteinExistence type="predicted"/>
<evidence type="ECO:0000313" key="3">
    <source>
        <dbReference type="EMBL" id="STY19149.1"/>
    </source>
</evidence>
<evidence type="ECO:0000313" key="5">
    <source>
        <dbReference type="Proteomes" id="UP000254230"/>
    </source>
</evidence>
<evidence type="ECO:0000313" key="4">
    <source>
        <dbReference type="Proteomes" id="UP000054639"/>
    </source>
</evidence>
<evidence type="ECO:0000313" key="2">
    <source>
        <dbReference type="EMBL" id="KTD52731.1"/>
    </source>
</evidence>
<reference evidence="2 4" key="1">
    <citation type="submission" date="2015-11" db="EMBL/GenBank/DDBJ databases">
        <title>Genomic analysis of 38 Legionella species identifies large and diverse effector repertoires.</title>
        <authorList>
            <person name="Burstein D."/>
            <person name="Amaro F."/>
            <person name="Zusman T."/>
            <person name="Lifshitz Z."/>
            <person name="Cohen O."/>
            <person name="Gilbert J.A."/>
            <person name="Pupko T."/>
            <person name="Shuman H.A."/>
            <person name="Segal G."/>
        </authorList>
    </citation>
    <scope>NUCLEOTIDE SEQUENCE [LARGE SCALE GENOMIC DNA]</scope>
    <source>
        <strain evidence="2 4">ATCC 49507</strain>
    </source>
</reference>
<gene>
    <name evidence="2" type="ORF">Lqua_0564</name>
    <name evidence="3" type="ORF">NCTC12376_02980</name>
</gene>
<dbReference type="STRING" id="45072.Lqua_0564"/>
<dbReference type="EMBL" id="UGOW01000001">
    <property type="protein sequence ID" value="STY19149.1"/>
    <property type="molecule type" value="Genomic_DNA"/>
</dbReference>
<keyword evidence="1" id="KW-1133">Transmembrane helix</keyword>
<reference evidence="3 5" key="2">
    <citation type="submission" date="2018-06" db="EMBL/GenBank/DDBJ databases">
        <authorList>
            <consortium name="Pathogen Informatics"/>
            <person name="Doyle S."/>
        </authorList>
    </citation>
    <scope>NUCLEOTIDE SEQUENCE [LARGE SCALE GENOMIC DNA]</scope>
    <source>
        <strain evidence="3 5">NCTC12376</strain>
    </source>
</reference>
<dbReference type="RefSeq" id="WP_058472774.1">
    <property type="nucleotide sequence ID" value="NZ_CAAAIL010000011.1"/>
</dbReference>
<keyword evidence="4" id="KW-1185">Reference proteome</keyword>
<sequence length="66" mass="7385">MNIKTVQGLASLNAEVTRQAATLAYLQDFRFMMWLVLCALPLLFLLKAVVAKTNNDLSGKLPEFEL</sequence>
<name>A0A378KYA4_9GAMM</name>
<keyword evidence="1" id="KW-0472">Membrane</keyword>
<feature type="transmembrane region" description="Helical" evidence="1">
    <location>
        <begin position="31"/>
        <end position="50"/>
    </location>
</feature>